<feature type="compositionally biased region" description="Basic residues" evidence="1">
    <location>
        <begin position="215"/>
        <end position="226"/>
    </location>
</feature>
<evidence type="ECO:0000313" key="2">
    <source>
        <dbReference type="EMBL" id="KAJ2786920.1"/>
    </source>
</evidence>
<dbReference type="AlphaFoldDB" id="A0A9W8HLV4"/>
<name>A0A9W8HLV4_9FUNG</name>
<comment type="caution">
    <text evidence="2">The sequence shown here is derived from an EMBL/GenBank/DDBJ whole genome shotgun (WGS) entry which is preliminary data.</text>
</comment>
<dbReference type="EMBL" id="JANBUM010000039">
    <property type="protein sequence ID" value="KAJ2786920.1"/>
    <property type="molecule type" value="Genomic_DNA"/>
</dbReference>
<evidence type="ECO:0000313" key="3">
    <source>
        <dbReference type="Proteomes" id="UP001140172"/>
    </source>
</evidence>
<feature type="region of interest" description="Disordered" evidence="1">
    <location>
        <begin position="195"/>
        <end position="242"/>
    </location>
</feature>
<protein>
    <submittedName>
        <fullName evidence="2">Uncharacterized protein</fullName>
    </submittedName>
</protein>
<accession>A0A9W8HLV4</accession>
<dbReference type="Proteomes" id="UP001140172">
    <property type="component" value="Unassembled WGS sequence"/>
</dbReference>
<organism evidence="2 3">
    <name type="scientific">Coemansia interrupta</name>
    <dbReference type="NCBI Taxonomy" id="1126814"/>
    <lineage>
        <taxon>Eukaryota</taxon>
        <taxon>Fungi</taxon>
        <taxon>Fungi incertae sedis</taxon>
        <taxon>Zoopagomycota</taxon>
        <taxon>Kickxellomycotina</taxon>
        <taxon>Kickxellomycetes</taxon>
        <taxon>Kickxellales</taxon>
        <taxon>Kickxellaceae</taxon>
        <taxon>Coemansia</taxon>
    </lineage>
</organism>
<feature type="compositionally biased region" description="Low complexity" evidence="1">
    <location>
        <begin position="195"/>
        <end position="213"/>
    </location>
</feature>
<keyword evidence="3" id="KW-1185">Reference proteome</keyword>
<gene>
    <name evidence="2" type="ORF">GGI15_001133</name>
</gene>
<feature type="compositionally biased region" description="Low complexity" evidence="1">
    <location>
        <begin position="227"/>
        <end position="242"/>
    </location>
</feature>
<reference evidence="2" key="1">
    <citation type="submission" date="2022-07" db="EMBL/GenBank/DDBJ databases">
        <title>Phylogenomic reconstructions and comparative analyses of Kickxellomycotina fungi.</title>
        <authorList>
            <person name="Reynolds N.K."/>
            <person name="Stajich J.E."/>
            <person name="Barry K."/>
            <person name="Grigoriev I.V."/>
            <person name="Crous P."/>
            <person name="Smith M.E."/>
        </authorList>
    </citation>
    <scope>NUCLEOTIDE SEQUENCE</scope>
    <source>
        <strain evidence="2">BCRC 34489</strain>
    </source>
</reference>
<proteinExistence type="predicted"/>
<sequence>MFKHFSLERNGIAALANPSSGLFRQLVSNVLVCQPNLQALGDSLSSILESFVSNQNSRLFCALSDLFEWYKAGMNFRILQLTTKHINSIFKRPPYEERPYTQELTYAQRLVMIYHILDIESWIVLTQAYDALYKSQFSKEWANKTKFMPVQGNTSEVAESSFRIIRDCDATIFSPRLQHIDALSVGAVAGPSLSARYSNSSRTTTNNSSSISRGTVKHGKVAKRRSVSTTSRSGKSVSSSISSSVAKPRSISFPNGLDAQTGFQPAFDSRPAVPLLTTPIFDPSWLNQNLPISDISQSQVGKDAINTFPLNLGDFTQQQSIGFSSSTGAEGDFNSQISANHIFNQGLIVDLHRQIPLQPTQDTQQTLAYYEPPLDYQPVFTVGPGHDGTSQTFSFAPPSSSAETISAASANMSAMSASSVDLRPTIAETVSHNGYTVASTCGLQDLPLTTTAVDTMPLPEAGSIDDYLLLSSHPNFVEAVLKRQQN</sequence>
<dbReference type="OrthoDB" id="5521268at2759"/>
<evidence type="ECO:0000256" key="1">
    <source>
        <dbReference type="SAM" id="MobiDB-lite"/>
    </source>
</evidence>